<organism evidence="1 2">
    <name type="scientific">Candidatus Syntrophonatronum acetioxidans</name>
    <dbReference type="NCBI Taxonomy" id="1795816"/>
    <lineage>
        <taxon>Bacteria</taxon>
        <taxon>Bacillati</taxon>
        <taxon>Bacillota</taxon>
        <taxon>Clostridia</taxon>
        <taxon>Eubacteriales</taxon>
        <taxon>Syntrophomonadaceae</taxon>
        <taxon>Candidatus Syntrophonatronum</taxon>
    </lineage>
</organism>
<dbReference type="SUPFAM" id="SSF110296">
    <property type="entry name" value="Oligoxyloglucan reducing end-specific cellobiohydrolase"/>
    <property type="match status" value="1"/>
</dbReference>
<evidence type="ECO:0000313" key="1">
    <source>
        <dbReference type="EMBL" id="RQD73055.1"/>
    </source>
</evidence>
<evidence type="ECO:0008006" key="3">
    <source>
        <dbReference type="Google" id="ProtNLM"/>
    </source>
</evidence>
<sequence>YVAVSSSGKIAVWEDRQEIYEAAHVAGTLNSVVYGGGKYIAVGNNGKAVISTNAETWESYEINEAYNCDLKAVAWSNSVDEYVAVGTHGKIISSKDGESWNSFVLDVDEDENGDENGFDPVMLTLNGVSYGDDTWIAVGKYGEDEGVVIKFDPTNGYWEDITYTSTGESMEYPLNDIMYDGERFIAVGDGGTVLESTNGSSWSKVNNIGTTNELNSVSRGYIDDETALYVIAGKGGTIITFTGIEDDNDNRVLQNSEITDDIDINIMGVTLKWRD</sequence>
<gene>
    <name evidence="1" type="ORF">D5R97_09945</name>
</gene>
<comment type="caution">
    <text evidence="1">The sequence shown here is derived from an EMBL/GenBank/DDBJ whole genome shotgun (WGS) entry which is preliminary data.</text>
</comment>
<reference evidence="1 2" key="1">
    <citation type="submission" date="2018-08" db="EMBL/GenBank/DDBJ databases">
        <title>The metabolism and importance of syntrophic acetate oxidation coupled to methane or sulfide production in haloalkaline environments.</title>
        <authorList>
            <person name="Timmers P.H.A."/>
            <person name="Vavourakis C.D."/>
            <person name="Sorokin D.Y."/>
            <person name="Sinninghe Damste J.S."/>
            <person name="Muyzer G."/>
            <person name="Stams A.J.M."/>
            <person name="Plugge C.M."/>
        </authorList>
    </citation>
    <scope>NUCLEOTIDE SEQUENCE [LARGE SCALE GENOMIC DNA]</scope>
    <source>
        <strain evidence="1">MSAO_Bac1</strain>
    </source>
</reference>
<evidence type="ECO:0000313" key="2">
    <source>
        <dbReference type="Proteomes" id="UP000285138"/>
    </source>
</evidence>
<dbReference type="AlphaFoldDB" id="A0A424Y9J4"/>
<protein>
    <recommendedName>
        <fullName evidence="3">Photosynthesis system II assembly factor Ycf48/Hcf136-like domain-containing protein</fullName>
    </recommendedName>
</protein>
<dbReference type="EMBL" id="QZAA01000281">
    <property type="protein sequence ID" value="RQD73055.1"/>
    <property type="molecule type" value="Genomic_DNA"/>
</dbReference>
<name>A0A424Y9J4_9FIRM</name>
<proteinExistence type="predicted"/>
<dbReference type="Proteomes" id="UP000285138">
    <property type="component" value="Unassembled WGS sequence"/>
</dbReference>
<feature type="non-terminal residue" evidence="1">
    <location>
        <position position="1"/>
    </location>
</feature>
<accession>A0A424Y9J4</accession>